<keyword evidence="2" id="KW-1185">Reference proteome</keyword>
<proteinExistence type="predicted"/>
<dbReference type="RefSeq" id="WP_173119514.1">
    <property type="nucleotide sequence ID" value="NZ_JABRWJ010000001.1"/>
</dbReference>
<comment type="caution">
    <text evidence="1">The sequence shown here is derived from an EMBL/GenBank/DDBJ whole genome shotgun (WGS) entry which is preliminary data.</text>
</comment>
<evidence type="ECO:0000313" key="2">
    <source>
        <dbReference type="Proteomes" id="UP000737171"/>
    </source>
</evidence>
<dbReference type="EMBL" id="JABRWJ010000001">
    <property type="protein sequence ID" value="NRF65454.1"/>
    <property type="molecule type" value="Genomic_DNA"/>
</dbReference>
<dbReference type="Proteomes" id="UP000737171">
    <property type="component" value="Unassembled WGS sequence"/>
</dbReference>
<evidence type="ECO:0000313" key="1">
    <source>
        <dbReference type="EMBL" id="NRF65454.1"/>
    </source>
</evidence>
<organism evidence="1 2">
    <name type="scientific">Pseudaquabacterium terrae</name>
    <dbReference type="NCBI Taxonomy" id="2732868"/>
    <lineage>
        <taxon>Bacteria</taxon>
        <taxon>Pseudomonadati</taxon>
        <taxon>Pseudomonadota</taxon>
        <taxon>Betaproteobacteria</taxon>
        <taxon>Burkholderiales</taxon>
        <taxon>Sphaerotilaceae</taxon>
        <taxon>Pseudaquabacterium</taxon>
    </lineage>
</organism>
<gene>
    <name evidence="1" type="ORF">HLB44_00505</name>
</gene>
<dbReference type="InterPro" id="IPR032710">
    <property type="entry name" value="NTF2-like_dom_sf"/>
</dbReference>
<accession>A0ABX2E944</accession>
<evidence type="ECO:0008006" key="3">
    <source>
        <dbReference type="Google" id="ProtNLM"/>
    </source>
</evidence>
<reference evidence="1 2" key="1">
    <citation type="submission" date="2020-05" db="EMBL/GenBank/DDBJ databases">
        <title>Aquincola sp. isolate from soil.</title>
        <authorList>
            <person name="Han J."/>
            <person name="Kim D.-U."/>
        </authorList>
    </citation>
    <scope>NUCLEOTIDE SEQUENCE [LARGE SCALE GENOMIC DNA]</scope>
    <source>
        <strain evidence="1 2">S2</strain>
    </source>
</reference>
<sequence>MEDHAATDPLSLALQWLQRPADWPQTAAALYDAAVCWRAPARGLLIEGRDAVLAHLCEDARRFAAAEQVVLRRVVAGTRLIDESALTFICPADGIAGVELTAGDRIELKRTRLLSFAGGLIVDELNLETWTVLQRAG</sequence>
<dbReference type="SUPFAM" id="SSF54427">
    <property type="entry name" value="NTF2-like"/>
    <property type="match status" value="1"/>
</dbReference>
<name>A0ABX2E944_9BURK</name>
<protein>
    <recommendedName>
        <fullName evidence="3">SnoaL-like domain-containing protein</fullName>
    </recommendedName>
</protein>